<organism evidence="4 5">
    <name type="scientific">Apibacter adventoris</name>
    <dbReference type="NCBI Taxonomy" id="1679466"/>
    <lineage>
        <taxon>Bacteria</taxon>
        <taxon>Pseudomonadati</taxon>
        <taxon>Bacteroidota</taxon>
        <taxon>Flavobacteriia</taxon>
        <taxon>Flavobacteriales</taxon>
        <taxon>Weeksellaceae</taxon>
        <taxon>Apibacter</taxon>
    </lineage>
</organism>
<dbReference type="RefSeq" id="WP_105247287.1">
    <property type="nucleotide sequence ID" value="NZ_PSZM01000043.1"/>
</dbReference>
<evidence type="ECO:0000313" key="5">
    <source>
        <dbReference type="Proteomes" id="UP000238042"/>
    </source>
</evidence>
<evidence type="ECO:0000259" key="3">
    <source>
        <dbReference type="Pfam" id="PF01370"/>
    </source>
</evidence>
<dbReference type="GO" id="GO:0016020">
    <property type="term" value="C:membrane"/>
    <property type="evidence" value="ECO:0007669"/>
    <property type="project" value="UniProtKB-SubCell"/>
</dbReference>
<dbReference type="Proteomes" id="UP000238042">
    <property type="component" value="Unassembled WGS sequence"/>
</dbReference>
<dbReference type="Gene3D" id="3.40.50.720">
    <property type="entry name" value="NAD(P)-binding Rossmann-like Domain"/>
    <property type="match status" value="1"/>
</dbReference>
<feature type="domain" description="NAD-dependent epimerase/dehydratase" evidence="3">
    <location>
        <begin position="5"/>
        <end position="117"/>
    </location>
</feature>
<keyword evidence="5" id="KW-1185">Reference proteome</keyword>
<protein>
    <submittedName>
        <fullName evidence="4">Oxidoreductase</fullName>
    </submittedName>
</protein>
<sequence>MKTAIVLGVSGLVGSKLVDILLKSKEYTKVIIFVRRKIELSNSKLIQYSIDFNSIDLYNNYIKGDDFFCCIGTTIKKAKTREKFMKIDYYYPVKFAEIAKENGMKNFLLITSIEANPRSSNYYLRTKGILEKRIQEMKFSGTFIFRPSILLGKRKEIRIGEKVGGIILSFFSIFLLGRLKKYKPIQAAQVAYAMYKTAQENLLNVHIYESDQIQKI</sequence>
<dbReference type="AlphaFoldDB" id="A0A2S8A925"/>
<gene>
    <name evidence="4" type="ORF">C4S77_09185</name>
</gene>
<comment type="subcellular location">
    <subcellularLocation>
        <location evidence="1">Membrane</location>
    </subcellularLocation>
</comment>
<evidence type="ECO:0000256" key="1">
    <source>
        <dbReference type="ARBA" id="ARBA00004370"/>
    </source>
</evidence>
<evidence type="ECO:0000256" key="2">
    <source>
        <dbReference type="ARBA" id="ARBA00023136"/>
    </source>
</evidence>
<keyword evidence="2" id="KW-0472">Membrane</keyword>
<dbReference type="PANTHER" id="PTHR14097:SF7">
    <property type="entry name" value="OXIDOREDUCTASE HTATIP2"/>
    <property type="match status" value="1"/>
</dbReference>
<dbReference type="InterPro" id="IPR036291">
    <property type="entry name" value="NAD(P)-bd_dom_sf"/>
</dbReference>
<reference evidence="4 5" key="1">
    <citation type="submission" date="2018-02" db="EMBL/GenBank/DDBJ databases">
        <title>Genome sequences of Apibacter spp., gut symbionts of Asian honey bees.</title>
        <authorList>
            <person name="Kwong W.K."/>
            <person name="Steele M.I."/>
            <person name="Moran N.A."/>
        </authorList>
    </citation>
    <scope>NUCLEOTIDE SEQUENCE [LARGE SCALE GENOMIC DNA]</scope>
    <source>
        <strain evidence="5">wkB301</strain>
    </source>
</reference>
<dbReference type="EMBL" id="PSZM01000043">
    <property type="protein sequence ID" value="PQL91020.1"/>
    <property type="molecule type" value="Genomic_DNA"/>
</dbReference>
<dbReference type="SUPFAM" id="SSF51735">
    <property type="entry name" value="NAD(P)-binding Rossmann-fold domains"/>
    <property type="match status" value="1"/>
</dbReference>
<evidence type="ECO:0000313" key="4">
    <source>
        <dbReference type="EMBL" id="PQL91020.1"/>
    </source>
</evidence>
<dbReference type="InterPro" id="IPR001509">
    <property type="entry name" value="Epimerase_deHydtase"/>
</dbReference>
<dbReference type="OrthoDB" id="9798632at2"/>
<name>A0A2S8A925_9FLAO</name>
<proteinExistence type="predicted"/>
<dbReference type="PANTHER" id="PTHR14097">
    <property type="entry name" value="OXIDOREDUCTASE HTATIP2"/>
    <property type="match status" value="1"/>
</dbReference>
<accession>A0A2S8A925</accession>
<dbReference type="Pfam" id="PF01370">
    <property type="entry name" value="Epimerase"/>
    <property type="match status" value="1"/>
</dbReference>
<comment type="caution">
    <text evidence="4">The sequence shown here is derived from an EMBL/GenBank/DDBJ whole genome shotgun (WGS) entry which is preliminary data.</text>
</comment>